<dbReference type="InterPro" id="IPR038404">
    <property type="entry name" value="TRAP_DctP_sf"/>
</dbReference>
<evidence type="ECO:0000256" key="1">
    <source>
        <dbReference type="ARBA" id="ARBA00004418"/>
    </source>
</evidence>
<keyword evidence="3" id="KW-0574">Periplasm</keyword>
<evidence type="ECO:0000256" key="4">
    <source>
        <dbReference type="SAM" id="SignalP"/>
    </source>
</evidence>
<feature type="chain" id="PRO_5045209341" evidence="4">
    <location>
        <begin position="24"/>
        <end position="369"/>
    </location>
</feature>
<dbReference type="PANTHER" id="PTHR33376">
    <property type="match status" value="1"/>
</dbReference>
<accession>A0ABT3H5B5</accession>
<comment type="caution">
    <text evidence="5">The sequence shown here is derived from an EMBL/GenBank/DDBJ whole genome shotgun (WGS) entry which is preliminary data.</text>
</comment>
<dbReference type="InterPro" id="IPR018389">
    <property type="entry name" value="DctP_fam"/>
</dbReference>
<evidence type="ECO:0000256" key="3">
    <source>
        <dbReference type="ARBA" id="ARBA00022764"/>
    </source>
</evidence>
<gene>
    <name evidence="5" type="ORF">OKW52_22775</name>
</gene>
<comment type="subcellular location">
    <subcellularLocation>
        <location evidence="1">Periplasm</location>
    </subcellularLocation>
</comment>
<organism evidence="5 6">
    <name type="scientific">Pararhodobacter zhoushanensis</name>
    <dbReference type="NCBI Taxonomy" id="2479545"/>
    <lineage>
        <taxon>Bacteria</taxon>
        <taxon>Pseudomonadati</taxon>
        <taxon>Pseudomonadota</taxon>
        <taxon>Alphaproteobacteria</taxon>
        <taxon>Rhodobacterales</taxon>
        <taxon>Paracoccaceae</taxon>
        <taxon>Pararhodobacter</taxon>
    </lineage>
</organism>
<protein>
    <submittedName>
        <fullName evidence="5">C4-dicarboxylate TRAP transporter substrate-binding protein</fullName>
    </submittedName>
</protein>
<reference evidence="5 6" key="1">
    <citation type="submission" date="2022-10" db="EMBL/GenBank/DDBJ databases">
        <title>Pararhodobacter sp. nov., isolated from marine algae.</title>
        <authorList>
            <person name="Choi B.J."/>
            <person name="Kim J.M."/>
            <person name="Lee J.K."/>
            <person name="Choi D.G."/>
            <person name="Jeon C.O."/>
        </authorList>
    </citation>
    <scope>NUCLEOTIDE SEQUENCE [LARGE SCALE GENOMIC DNA]</scope>
    <source>
        <strain evidence="5 6">ZQ420</strain>
    </source>
</reference>
<dbReference type="Proteomes" id="UP001208938">
    <property type="component" value="Unassembled WGS sequence"/>
</dbReference>
<keyword evidence="6" id="KW-1185">Reference proteome</keyword>
<dbReference type="PANTHER" id="PTHR33376:SF15">
    <property type="entry name" value="BLL6794 PROTEIN"/>
    <property type="match status" value="1"/>
</dbReference>
<dbReference type="RefSeq" id="WP_264507885.1">
    <property type="nucleotide sequence ID" value="NZ_JAPDFL010000002.1"/>
</dbReference>
<sequence>MTLTLRASSALALLALATGPVLADEYNYATFVPPQAANNVLALQPAFDTIAAETGGEVQITMFAGGQLLGGQDMLAGVRDGIADLGFVIPVYAPSDLPNSVVISDMMPYGSDPIAVAGASLQTMLMDCPQCVQEFADNNLVYLGGHVPTPYRLLCRTNVASLADIEGLRMRGGSGAMSRIAQSLGGTPVNMGAGDMYEALERGQLDCVVGPIAWLRQYSLGEVIGSVLGEPLGVLGGLGLVTWNTDSWNAMSDEQKQLMLRQMPGIVARATIDGYIADDADVRAQYEGTVAFNDSVPEIRAELDRINAEGLPAIMDAARDRGATDPDAIAAAYLRNLEHWQDLARDRIQGDTDALAEVLWEEIYSKVSF</sequence>
<dbReference type="Gene3D" id="3.40.190.170">
    <property type="entry name" value="Bacterial extracellular solute-binding protein, family 7"/>
    <property type="match status" value="1"/>
</dbReference>
<name>A0ABT3H5B5_9RHOB</name>
<evidence type="ECO:0000313" key="5">
    <source>
        <dbReference type="EMBL" id="MCW1935000.1"/>
    </source>
</evidence>
<keyword evidence="2 4" id="KW-0732">Signal</keyword>
<dbReference type="EMBL" id="JAPDFL010000002">
    <property type="protein sequence ID" value="MCW1935000.1"/>
    <property type="molecule type" value="Genomic_DNA"/>
</dbReference>
<dbReference type="CDD" id="cd13666">
    <property type="entry name" value="PBP2_TRAP_DctP_like_1"/>
    <property type="match status" value="1"/>
</dbReference>
<dbReference type="Pfam" id="PF03480">
    <property type="entry name" value="DctP"/>
    <property type="match status" value="1"/>
</dbReference>
<evidence type="ECO:0000256" key="2">
    <source>
        <dbReference type="ARBA" id="ARBA00022729"/>
    </source>
</evidence>
<evidence type="ECO:0000313" key="6">
    <source>
        <dbReference type="Proteomes" id="UP001208938"/>
    </source>
</evidence>
<proteinExistence type="predicted"/>
<feature type="signal peptide" evidence="4">
    <location>
        <begin position="1"/>
        <end position="23"/>
    </location>
</feature>